<dbReference type="InterPro" id="IPR021184">
    <property type="entry name" value="TNF_CS"/>
</dbReference>
<feature type="compositionally biased region" description="Polar residues" evidence="1">
    <location>
        <begin position="171"/>
        <end position="183"/>
    </location>
</feature>
<proteinExistence type="predicted"/>
<evidence type="ECO:0000256" key="2">
    <source>
        <dbReference type="SAM" id="SignalP"/>
    </source>
</evidence>
<dbReference type="OrthoDB" id="5211809at2759"/>
<protein>
    <recommendedName>
        <fullName evidence="3">CBM6 domain-containing protein</fullName>
    </recommendedName>
</protein>
<dbReference type="PROSITE" id="PS51175">
    <property type="entry name" value="CBM6"/>
    <property type="match status" value="1"/>
</dbReference>
<dbReference type="Pfam" id="PF03422">
    <property type="entry name" value="CBM_6"/>
    <property type="match status" value="1"/>
</dbReference>
<sequence length="486" mass="51319">MNSKKNMQAIARLLLLAALIPSSQGSTPFLRRRLQESACHFGCLEPRVASIAGTAFVLQNGGIVDEIEHFITLQTSDWVVYSVTVPSDGFYLLQTQLSFDNGSSLSISDPQSSKQYATINGNPTHTNSIVSLRSGTQQVRLYAEQGPIQVKSLRVDIIDSMDEHGYHDPPSDQNSETDVSSTDGDSETDEGTLDEPPLQAKEEVDGDTSETESNDFDETSIEVESSPVTENEGNSSNSTSASNSSSTAISSLQLKQPAIVMMTASSYTSMNGIELDNTTHHGLPPTTPLDANDSILYSVTIPRAGMYEMKMSVHSLAGEGSFDVVDDVTGFLYTSVSGLPTALNATSWDTVSAEITLVSGPQQLRINVTEGGWSYTWIRLTERLDQNSSGTTDQPSDQTQSNTTSDLAQQPPTPEDPAQAATPADPAQVATPADPAQAATPANPAQAATPADPAQATAPADPAQAATPAIPAQEATPADPAQAATP</sequence>
<comment type="caution">
    <text evidence="4">The sequence shown here is derived from an EMBL/GenBank/DDBJ whole genome shotgun (WGS) entry which is preliminary data.</text>
</comment>
<accession>A0A1Z5KSH2</accession>
<feature type="compositionally biased region" description="Polar residues" evidence="1">
    <location>
        <begin position="222"/>
        <end position="233"/>
    </location>
</feature>
<dbReference type="Gene3D" id="2.60.120.260">
    <property type="entry name" value="Galactose-binding domain-like"/>
    <property type="match status" value="2"/>
</dbReference>
<feature type="compositionally biased region" description="Acidic residues" evidence="1">
    <location>
        <begin position="204"/>
        <end position="221"/>
    </location>
</feature>
<evidence type="ECO:0000313" key="4">
    <source>
        <dbReference type="EMBL" id="GAX29263.1"/>
    </source>
</evidence>
<dbReference type="EMBL" id="BDSP01000289">
    <property type="protein sequence ID" value="GAX29263.1"/>
    <property type="molecule type" value="Genomic_DNA"/>
</dbReference>
<feature type="compositionally biased region" description="Polar residues" evidence="1">
    <location>
        <begin position="386"/>
        <end position="407"/>
    </location>
</feature>
<dbReference type="GO" id="GO:0030246">
    <property type="term" value="F:carbohydrate binding"/>
    <property type="evidence" value="ECO:0007669"/>
    <property type="project" value="InterPro"/>
</dbReference>
<keyword evidence="2" id="KW-0732">Signal</keyword>
<reference evidence="4 5" key="1">
    <citation type="journal article" date="2015" name="Plant Cell">
        <title>Oil accumulation by the oleaginous diatom Fistulifera solaris as revealed by the genome and transcriptome.</title>
        <authorList>
            <person name="Tanaka T."/>
            <person name="Maeda Y."/>
            <person name="Veluchamy A."/>
            <person name="Tanaka M."/>
            <person name="Abida H."/>
            <person name="Marechal E."/>
            <person name="Bowler C."/>
            <person name="Muto M."/>
            <person name="Sunaga Y."/>
            <person name="Tanaka M."/>
            <person name="Yoshino T."/>
            <person name="Taniguchi T."/>
            <person name="Fukuda Y."/>
            <person name="Nemoto M."/>
            <person name="Matsumoto M."/>
            <person name="Wong P.S."/>
            <person name="Aburatani S."/>
            <person name="Fujibuchi W."/>
        </authorList>
    </citation>
    <scope>NUCLEOTIDE SEQUENCE [LARGE SCALE GENOMIC DNA]</scope>
    <source>
        <strain evidence="4 5">JPCC DA0580</strain>
    </source>
</reference>
<dbReference type="InterPro" id="IPR008979">
    <property type="entry name" value="Galactose-bd-like_sf"/>
</dbReference>
<dbReference type="InParanoid" id="A0A1Z5KSH2"/>
<feature type="compositionally biased region" description="Acidic residues" evidence="1">
    <location>
        <begin position="184"/>
        <end position="193"/>
    </location>
</feature>
<feature type="chain" id="PRO_5013029429" description="CBM6 domain-containing protein" evidence="2">
    <location>
        <begin position="26"/>
        <end position="486"/>
    </location>
</feature>
<evidence type="ECO:0000259" key="3">
    <source>
        <dbReference type="PROSITE" id="PS51175"/>
    </source>
</evidence>
<evidence type="ECO:0000256" key="1">
    <source>
        <dbReference type="SAM" id="MobiDB-lite"/>
    </source>
</evidence>
<feature type="region of interest" description="Disordered" evidence="1">
    <location>
        <begin position="161"/>
        <end position="245"/>
    </location>
</feature>
<feature type="compositionally biased region" description="Basic and acidic residues" evidence="1">
    <location>
        <begin position="161"/>
        <end position="170"/>
    </location>
</feature>
<organism evidence="4 5">
    <name type="scientific">Fistulifera solaris</name>
    <name type="common">Oleaginous diatom</name>
    <dbReference type="NCBI Taxonomy" id="1519565"/>
    <lineage>
        <taxon>Eukaryota</taxon>
        <taxon>Sar</taxon>
        <taxon>Stramenopiles</taxon>
        <taxon>Ochrophyta</taxon>
        <taxon>Bacillariophyta</taxon>
        <taxon>Bacillariophyceae</taxon>
        <taxon>Bacillariophycidae</taxon>
        <taxon>Naviculales</taxon>
        <taxon>Naviculaceae</taxon>
        <taxon>Fistulifera</taxon>
    </lineage>
</organism>
<feature type="compositionally biased region" description="Low complexity" evidence="1">
    <location>
        <begin position="234"/>
        <end position="245"/>
    </location>
</feature>
<dbReference type="PROSITE" id="PS00251">
    <property type="entry name" value="THD_1"/>
    <property type="match status" value="1"/>
</dbReference>
<feature type="region of interest" description="Disordered" evidence="1">
    <location>
        <begin position="386"/>
        <end position="486"/>
    </location>
</feature>
<feature type="domain" description="CBM6" evidence="3">
    <location>
        <begin position="260"/>
        <end position="381"/>
    </location>
</feature>
<evidence type="ECO:0000313" key="5">
    <source>
        <dbReference type="Proteomes" id="UP000198406"/>
    </source>
</evidence>
<feature type="compositionally biased region" description="Low complexity" evidence="1">
    <location>
        <begin position="416"/>
        <end position="486"/>
    </location>
</feature>
<feature type="signal peptide" evidence="2">
    <location>
        <begin position="1"/>
        <end position="25"/>
    </location>
</feature>
<dbReference type="AlphaFoldDB" id="A0A1Z5KSH2"/>
<name>A0A1Z5KSH2_FISSO</name>
<dbReference type="SUPFAM" id="SSF49785">
    <property type="entry name" value="Galactose-binding domain-like"/>
    <property type="match status" value="2"/>
</dbReference>
<feature type="non-terminal residue" evidence="4">
    <location>
        <position position="486"/>
    </location>
</feature>
<dbReference type="InterPro" id="IPR005084">
    <property type="entry name" value="CBM6"/>
</dbReference>
<gene>
    <name evidence="4" type="ORF">FisN_16Hh306</name>
</gene>
<keyword evidence="5" id="KW-1185">Reference proteome</keyword>
<dbReference type="Proteomes" id="UP000198406">
    <property type="component" value="Unassembled WGS sequence"/>
</dbReference>